<gene>
    <name evidence="6" type="ORF">niasHT_020378</name>
</gene>
<feature type="region of interest" description="Disordered" evidence="4">
    <location>
        <begin position="28"/>
        <end position="51"/>
    </location>
</feature>
<evidence type="ECO:0000259" key="5">
    <source>
        <dbReference type="Pfam" id="PF08242"/>
    </source>
</evidence>
<dbReference type="Pfam" id="PF08242">
    <property type="entry name" value="Methyltransf_12"/>
    <property type="match status" value="1"/>
</dbReference>
<organism evidence="6 7">
    <name type="scientific">Heterodera trifolii</name>
    <dbReference type="NCBI Taxonomy" id="157864"/>
    <lineage>
        <taxon>Eukaryota</taxon>
        <taxon>Metazoa</taxon>
        <taxon>Ecdysozoa</taxon>
        <taxon>Nematoda</taxon>
        <taxon>Chromadorea</taxon>
        <taxon>Rhabditida</taxon>
        <taxon>Tylenchina</taxon>
        <taxon>Tylenchomorpha</taxon>
        <taxon>Tylenchoidea</taxon>
        <taxon>Heteroderidae</taxon>
        <taxon>Heteroderinae</taxon>
        <taxon>Heterodera</taxon>
    </lineage>
</organism>
<dbReference type="PANTHER" id="PTHR22809">
    <property type="entry name" value="METHYLTRANSFERASE-RELATED"/>
    <property type="match status" value="1"/>
</dbReference>
<evidence type="ECO:0000313" key="6">
    <source>
        <dbReference type="EMBL" id="KAL3095227.1"/>
    </source>
</evidence>
<name>A0ABD2JX64_9BILA</name>
<protein>
    <recommendedName>
        <fullName evidence="5">Methyltransferase type 12 domain-containing protein</fullName>
    </recommendedName>
</protein>
<evidence type="ECO:0000256" key="3">
    <source>
        <dbReference type="ARBA" id="ARBA00022679"/>
    </source>
</evidence>
<dbReference type="GO" id="GO:0008173">
    <property type="term" value="F:RNA methyltransferase activity"/>
    <property type="evidence" value="ECO:0007669"/>
    <property type="project" value="UniProtKB-ARBA"/>
</dbReference>
<keyword evidence="2" id="KW-0489">Methyltransferase</keyword>
<evidence type="ECO:0000256" key="2">
    <source>
        <dbReference type="ARBA" id="ARBA00022603"/>
    </source>
</evidence>
<dbReference type="AlphaFoldDB" id="A0ABD2JX64"/>
<feature type="compositionally biased region" description="Basic residues" evidence="4">
    <location>
        <begin position="40"/>
        <end position="51"/>
    </location>
</feature>
<keyword evidence="3" id="KW-0808">Transferase</keyword>
<comment type="caution">
    <text evidence="6">The sequence shown here is derived from an EMBL/GenBank/DDBJ whole genome shotgun (WGS) entry which is preliminary data.</text>
</comment>
<keyword evidence="7" id="KW-1185">Reference proteome</keyword>
<dbReference type="InterPro" id="IPR026113">
    <property type="entry name" value="METTL2/6/8-like"/>
</dbReference>
<evidence type="ECO:0000256" key="4">
    <source>
        <dbReference type="SAM" id="MobiDB-lite"/>
    </source>
</evidence>
<dbReference type="InterPro" id="IPR013217">
    <property type="entry name" value="Methyltransf_12"/>
</dbReference>
<dbReference type="SUPFAM" id="SSF53335">
    <property type="entry name" value="S-adenosyl-L-methionine-dependent methyltransferases"/>
    <property type="match status" value="1"/>
</dbReference>
<evidence type="ECO:0000256" key="1">
    <source>
        <dbReference type="ARBA" id="ARBA00009725"/>
    </source>
</evidence>
<sequence>MSFFFFYLIVAAALFGGGMFVGMSLGGKKSSDGASGGAKKEKKHKGSKSSSKHLFMYSCDFSKKAIKTLRNDKRISSERCRPFVWEADGTLDFVLCIFVLSAVQPDRLRAAVSNLVALLRPGGMLYRRE</sequence>
<accession>A0ABD2JX64</accession>
<reference evidence="6 7" key="1">
    <citation type="submission" date="2024-10" db="EMBL/GenBank/DDBJ databases">
        <authorList>
            <person name="Kim D."/>
        </authorList>
    </citation>
    <scope>NUCLEOTIDE SEQUENCE [LARGE SCALE GENOMIC DNA]</scope>
    <source>
        <strain evidence="6">BH-2024</strain>
    </source>
</reference>
<dbReference type="Gene3D" id="3.40.50.150">
    <property type="entry name" value="Vaccinia Virus protein VP39"/>
    <property type="match status" value="1"/>
</dbReference>
<evidence type="ECO:0000313" key="7">
    <source>
        <dbReference type="Proteomes" id="UP001620626"/>
    </source>
</evidence>
<dbReference type="GO" id="GO:0032259">
    <property type="term" value="P:methylation"/>
    <property type="evidence" value="ECO:0007669"/>
    <property type="project" value="UniProtKB-KW"/>
</dbReference>
<dbReference type="PANTHER" id="PTHR22809:SF11">
    <property type="entry name" value="TRNA N(3)-METHYLCYTIDINE METHYLTRANSFERASE METTL2"/>
    <property type="match status" value="1"/>
</dbReference>
<dbReference type="InterPro" id="IPR029063">
    <property type="entry name" value="SAM-dependent_MTases_sf"/>
</dbReference>
<dbReference type="CDD" id="cd02440">
    <property type="entry name" value="AdoMet_MTases"/>
    <property type="match status" value="1"/>
</dbReference>
<dbReference type="Proteomes" id="UP001620626">
    <property type="component" value="Unassembled WGS sequence"/>
</dbReference>
<dbReference type="EMBL" id="JBICBT010000881">
    <property type="protein sequence ID" value="KAL3095227.1"/>
    <property type="molecule type" value="Genomic_DNA"/>
</dbReference>
<comment type="similarity">
    <text evidence="1">Belongs to the methyltransferase superfamily. METL family.</text>
</comment>
<feature type="domain" description="Methyltransferase type 12" evidence="5">
    <location>
        <begin position="56"/>
        <end position="125"/>
    </location>
</feature>
<dbReference type="GO" id="GO:0008757">
    <property type="term" value="F:S-adenosylmethionine-dependent methyltransferase activity"/>
    <property type="evidence" value="ECO:0007669"/>
    <property type="project" value="UniProtKB-ARBA"/>
</dbReference>
<proteinExistence type="inferred from homology"/>